<dbReference type="Proteomes" id="UP001385951">
    <property type="component" value="Unassembled WGS sequence"/>
</dbReference>
<proteinExistence type="predicted"/>
<sequence length="352" mass="40870">MLEDFVLINPDKRQVYQYSGPIDLFRGSYSKLGDLLTRPDSIKPLDIKHILELYRPMHIKRLTAGYRAIQQGEADEGEPEPLSTSTSSPCNSLGDFSKLPVELLVMIFDYLDSYETVICFSMTTLALFCLGYDCIQKRYREDLWAGDRLICLDDTDLGDFPETFSDEEISAVLAIEGEEDALKAWATAYIPSEPYFNKLPDSLGFDYDHDPNPHLMYALINKVLNRSHGHFDRDPNDWLLFNLTKCEYISRSTIIDLLDIDKRSRLTYGEILVIRICWSTMGRMYRDGTYRGDWAGDRIEITTMDRLKDRAKWIDISEQVAEHIKTIWKAQYGERWKEEMKERPVKNLAYSS</sequence>
<protein>
    <recommendedName>
        <fullName evidence="3">F-box domain-containing protein</fullName>
    </recommendedName>
</protein>
<comment type="caution">
    <text evidence="1">The sequence shown here is derived from an EMBL/GenBank/DDBJ whole genome shotgun (WGS) entry which is preliminary data.</text>
</comment>
<name>A0AAW0G7A7_9APHY</name>
<accession>A0AAW0G7A7</accession>
<evidence type="ECO:0000313" key="1">
    <source>
        <dbReference type="EMBL" id="KAK7688646.1"/>
    </source>
</evidence>
<reference evidence="1 2" key="1">
    <citation type="submission" date="2022-09" db="EMBL/GenBank/DDBJ databases">
        <authorList>
            <person name="Palmer J.M."/>
        </authorList>
    </citation>
    <scope>NUCLEOTIDE SEQUENCE [LARGE SCALE GENOMIC DNA]</scope>
    <source>
        <strain evidence="1 2">DSM 7382</strain>
    </source>
</reference>
<gene>
    <name evidence="1" type="ORF">QCA50_008184</name>
</gene>
<dbReference type="EMBL" id="JASBNA010000010">
    <property type="protein sequence ID" value="KAK7688646.1"/>
    <property type="molecule type" value="Genomic_DNA"/>
</dbReference>
<keyword evidence="2" id="KW-1185">Reference proteome</keyword>
<evidence type="ECO:0000313" key="2">
    <source>
        <dbReference type="Proteomes" id="UP001385951"/>
    </source>
</evidence>
<organism evidence="1 2">
    <name type="scientific">Cerrena zonata</name>
    <dbReference type="NCBI Taxonomy" id="2478898"/>
    <lineage>
        <taxon>Eukaryota</taxon>
        <taxon>Fungi</taxon>
        <taxon>Dikarya</taxon>
        <taxon>Basidiomycota</taxon>
        <taxon>Agaricomycotina</taxon>
        <taxon>Agaricomycetes</taxon>
        <taxon>Polyporales</taxon>
        <taxon>Cerrenaceae</taxon>
        <taxon>Cerrena</taxon>
    </lineage>
</organism>
<dbReference type="AlphaFoldDB" id="A0AAW0G7A7"/>
<evidence type="ECO:0008006" key="3">
    <source>
        <dbReference type="Google" id="ProtNLM"/>
    </source>
</evidence>